<proteinExistence type="predicted"/>
<dbReference type="PROSITE" id="PS51186">
    <property type="entry name" value="GNAT"/>
    <property type="match status" value="1"/>
</dbReference>
<evidence type="ECO:0000256" key="2">
    <source>
        <dbReference type="ARBA" id="ARBA00023315"/>
    </source>
</evidence>
<dbReference type="AlphaFoldDB" id="A0A2D2AW77"/>
<dbReference type="Gene3D" id="3.40.630.30">
    <property type="match status" value="1"/>
</dbReference>
<dbReference type="PANTHER" id="PTHR43072">
    <property type="entry name" value="N-ACETYLTRANSFERASE"/>
    <property type="match status" value="1"/>
</dbReference>
<dbReference type="SUPFAM" id="SSF55729">
    <property type="entry name" value="Acyl-CoA N-acyltransferases (Nat)"/>
    <property type="match status" value="1"/>
</dbReference>
<organism evidence="4 5">
    <name type="scientific">Caulobacter mirabilis</name>
    <dbReference type="NCBI Taxonomy" id="69666"/>
    <lineage>
        <taxon>Bacteria</taxon>
        <taxon>Pseudomonadati</taxon>
        <taxon>Pseudomonadota</taxon>
        <taxon>Alphaproteobacteria</taxon>
        <taxon>Caulobacterales</taxon>
        <taxon>Caulobacteraceae</taxon>
        <taxon>Caulobacter</taxon>
    </lineage>
</organism>
<dbReference type="InterPro" id="IPR016181">
    <property type="entry name" value="Acyl_CoA_acyltransferase"/>
</dbReference>
<feature type="domain" description="N-acetyltransferase" evidence="3">
    <location>
        <begin position="5"/>
        <end position="167"/>
    </location>
</feature>
<reference evidence="4 5" key="1">
    <citation type="submission" date="2017-10" db="EMBL/GenBank/DDBJ databases">
        <title>Genome sequence of Caulobacter mirabilis FWC38.</title>
        <authorList>
            <person name="Fiebig A."/>
            <person name="Crosson S."/>
        </authorList>
    </citation>
    <scope>NUCLEOTIDE SEQUENCE [LARGE SCALE GENOMIC DNA]</scope>
    <source>
        <strain evidence="4 5">FWC 38</strain>
    </source>
</reference>
<dbReference type="KEGG" id="cmb:CSW64_07145"/>
<sequence>MTGEVEVRLLKPSEAEALRALRLEALTRDEASFASNAETEAAKPLSWFVERIGEGVLGAFAGDALVGMAGYDRHANPKQRHKATLYGMYLRADHRGSGVAGKLIAGVITHARGEGVEILLLAVNAANLRAIRLYELAGFVQYGLEPRALKQPDGTYSDDELYWLPLDS</sequence>
<gene>
    <name evidence="4" type="ORF">CSW64_07145</name>
</gene>
<dbReference type="GO" id="GO:0016747">
    <property type="term" value="F:acyltransferase activity, transferring groups other than amino-acyl groups"/>
    <property type="evidence" value="ECO:0007669"/>
    <property type="project" value="InterPro"/>
</dbReference>
<dbReference type="CDD" id="cd04301">
    <property type="entry name" value="NAT_SF"/>
    <property type="match status" value="1"/>
</dbReference>
<keyword evidence="5" id="KW-1185">Reference proteome</keyword>
<dbReference type="InterPro" id="IPR000182">
    <property type="entry name" value="GNAT_dom"/>
</dbReference>
<dbReference type="PANTHER" id="PTHR43072:SF23">
    <property type="entry name" value="UPF0039 PROTEIN C11D3.02C"/>
    <property type="match status" value="1"/>
</dbReference>
<dbReference type="EMBL" id="CP024201">
    <property type="protein sequence ID" value="ATQ42207.1"/>
    <property type="molecule type" value="Genomic_DNA"/>
</dbReference>
<dbReference type="RefSeq" id="WP_099621464.1">
    <property type="nucleotide sequence ID" value="NZ_CP024201.1"/>
</dbReference>
<evidence type="ECO:0000259" key="3">
    <source>
        <dbReference type="PROSITE" id="PS51186"/>
    </source>
</evidence>
<dbReference type="OrthoDB" id="9799092at2"/>
<evidence type="ECO:0000313" key="5">
    <source>
        <dbReference type="Proteomes" id="UP000228945"/>
    </source>
</evidence>
<evidence type="ECO:0000313" key="4">
    <source>
        <dbReference type="EMBL" id="ATQ42207.1"/>
    </source>
</evidence>
<keyword evidence="2" id="KW-0012">Acyltransferase</keyword>
<keyword evidence="1 4" id="KW-0808">Transferase</keyword>
<name>A0A2D2AW77_9CAUL</name>
<accession>A0A2D2AW77</accession>
<protein>
    <submittedName>
        <fullName evidence="4">GNAT family N-acetyltransferase</fullName>
    </submittedName>
</protein>
<dbReference type="Proteomes" id="UP000228945">
    <property type="component" value="Chromosome"/>
</dbReference>
<dbReference type="Pfam" id="PF00583">
    <property type="entry name" value="Acetyltransf_1"/>
    <property type="match status" value="1"/>
</dbReference>
<evidence type="ECO:0000256" key="1">
    <source>
        <dbReference type="ARBA" id="ARBA00022679"/>
    </source>
</evidence>